<accession>A0ACC7P917</accession>
<keyword evidence="2" id="KW-1185">Reference proteome</keyword>
<organism evidence="1 2">
    <name type="scientific">Paenibacillus mesotrionivorans</name>
    <dbReference type="NCBI Taxonomy" id="3160968"/>
    <lineage>
        <taxon>Bacteria</taxon>
        <taxon>Bacillati</taxon>
        <taxon>Bacillota</taxon>
        <taxon>Bacilli</taxon>
        <taxon>Bacillales</taxon>
        <taxon>Paenibacillaceae</taxon>
        <taxon>Paenibacillus</taxon>
    </lineage>
</organism>
<name>A0ACC7P917_9BACL</name>
<dbReference type="EMBL" id="JBJURJ010000031">
    <property type="protein sequence ID" value="MFM9332446.1"/>
    <property type="molecule type" value="Genomic_DNA"/>
</dbReference>
<sequence>MNDFLTQWGWRPLFDEDADVYRAQGCIPARVILEHKHMYRIVSENGEYLAEVTGKFRYQADGREDFPAVGDWVMANLRESDGRATIRGLLPRFSKFSRKVAGAVTEEQIVAVNVDTIFLVQALNQDFNLRRLERYLILAWESGANPVVILSKADLCEERDELMAQVHMVAAGVPVHAVSALDGIGLEELAPYIGKGKTVALMGSSGVGKSTLINRLIGHEAMDTGGIREDDGRGRHTTTHRELLLLPDGGLLLDTPGMRELQLWDADQGISAGFADVETLSGQCRFHNCSHNREPGCAVQAALQDGSLEEERYNSYLKLQKELAYLARKEDKQLQLQEKSKWKQIHKQMRTHKPR</sequence>
<evidence type="ECO:0000313" key="1">
    <source>
        <dbReference type="EMBL" id="MFM9332446.1"/>
    </source>
</evidence>
<protein>
    <submittedName>
        <fullName evidence="1">Ribosome small subunit-dependent GTPase A</fullName>
    </submittedName>
</protein>
<comment type="caution">
    <text evidence="1">The sequence shown here is derived from an EMBL/GenBank/DDBJ whole genome shotgun (WGS) entry which is preliminary data.</text>
</comment>
<proteinExistence type="predicted"/>
<dbReference type="Proteomes" id="UP001631969">
    <property type="component" value="Unassembled WGS sequence"/>
</dbReference>
<evidence type="ECO:0000313" key="2">
    <source>
        <dbReference type="Proteomes" id="UP001631969"/>
    </source>
</evidence>
<reference evidence="1" key="1">
    <citation type="submission" date="2024-12" db="EMBL/GenBank/DDBJ databases">
        <authorList>
            <person name="Wu N."/>
        </authorList>
    </citation>
    <scope>NUCLEOTIDE SEQUENCE</scope>
    <source>
        <strain evidence="1">P15</strain>
    </source>
</reference>
<gene>
    <name evidence="1" type="primary">rsgA</name>
    <name evidence="1" type="ORF">ACI1P1_29540</name>
</gene>